<dbReference type="Proteomes" id="UP000784294">
    <property type="component" value="Unassembled WGS sequence"/>
</dbReference>
<organism evidence="1 2">
    <name type="scientific">Protopolystoma xenopodis</name>
    <dbReference type="NCBI Taxonomy" id="117903"/>
    <lineage>
        <taxon>Eukaryota</taxon>
        <taxon>Metazoa</taxon>
        <taxon>Spiralia</taxon>
        <taxon>Lophotrochozoa</taxon>
        <taxon>Platyhelminthes</taxon>
        <taxon>Monogenea</taxon>
        <taxon>Polyopisthocotylea</taxon>
        <taxon>Polystomatidea</taxon>
        <taxon>Polystomatidae</taxon>
        <taxon>Protopolystoma</taxon>
    </lineage>
</organism>
<dbReference type="EMBL" id="CAAALY010066520">
    <property type="protein sequence ID" value="VEL24214.1"/>
    <property type="molecule type" value="Genomic_DNA"/>
</dbReference>
<proteinExistence type="predicted"/>
<accession>A0A448WZK3</accession>
<protein>
    <submittedName>
        <fullName evidence="1">Uncharacterized protein</fullName>
    </submittedName>
</protein>
<reference evidence="1" key="1">
    <citation type="submission" date="2018-11" db="EMBL/GenBank/DDBJ databases">
        <authorList>
            <consortium name="Pathogen Informatics"/>
        </authorList>
    </citation>
    <scope>NUCLEOTIDE SEQUENCE</scope>
</reference>
<dbReference type="AlphaFoldDB" id="A0A448WZK3"/>
<comment type="caution">
    <text evidence="1">The sequence shown here is derived from an EMBL/GenBank/DDBJ whole genome shotgun (WGS) entry which is preliminary data.</text>
</comment>
<gene>
    <name evidence="1" type="ORF">PXEA_LOCUS17654</name>
</gene>
<sequence>MLRRDTSAGRLKAGKPTARQSLIHAHLFPIGHYPNSFRGNLTFFHPSAPCCHRNRPRLHDSIRARLPIA</sequence>
<evidence type="ECO:0000313" key="2">
    <source>
        <dbReference type="Proteomes" id="UP000784294"/>
    </source>
</evidence>
<evidence type="ECO:0000313" key="1">
    <source>
        <dbReference type="EMBL" id="VEL24214.1"/>
    </source>
</evidence>
<name>A0A448WZK3_9PLAT</name>
<keyword evidence="2" id="KW-1185">Reference proteome</keyword>